<name>A0A915JRL6_ROMCU</name>
<evidence type="ECO:0000313" key="2">
    <source>
        <dbReference type="WBParaSite" id="nRc.2.0.1.t28516-RA"/>
    </source>
</evidence>
<organism evidence="1 2">
    <name type="scientific">Romanomermis culicivorax</name>
    <name type="common">Nematode worm</name>
    <dbReference type="NCBI Taxonomy" id="13658"/>
    <lineage>
        <taxon>Eukaryota</taxon>
        <taxon>Metazoa</taxon>
        <taxon>Ecdysozoa</taxon>
        <taxon>Nematoda</taxon>
        <taxon>Enoplea</taxon>
        <taxon>Dorylaimia</taxon>
        <taxon>Mermithida</taxon>
        <taxon>Mermithoidea</taxon>
        <taxon>Mermithidae</taxon>
        <taxon>Romanomermis</taxon>
    </lineage>
</organism>
<protein>
    <submittedName>
        <fullName evidence="2">Uncharacterized protein</fullName>
    </submittedName>
</protein>
<keyword evidence="1" id="KW-1185">Reference proteome</keyword>
<reference evidence="2" key="1">
    <citation type="submission" date="2022-11" db="UniProtKB">
        <authorList>
            <consortium name="WormBaseParasite"/>
        </authorList>
    </citation>
    <scope>IDENTIFICATION</scope>
</reference>
<accession>A0A915JRL6</accession>
<dbReference type="WBParaSite" id="nRc.2.0.1.t28516-RA">
    <property type="protein sequence ID" value="nRc.2.0.1.t28516-RA"/>
    <property type="gene ID" value="nRc.2.0.1.g28516"/>
</dbReference>
<sequence length="108" mass="12362">MVVALYPESRGTQMSRLDILELLDIRAPDISLGLGLETRATDGALMSRRSPMHIKIFSWFLSKSVLRIWRILSNFRTFDRKAYSTCVRNVCSQDINLNSTKLLNVSEI</sequence>
<evidence type="ECO:0000313" key="1">
    <source>
        <dbReference type="Proteomes" id="UP000887565"/>
    </source>
</evidence>
<dbReference type="AlphaFoldDB" id="A0A915JRL6"/>
<proteinExistence type="predicted"/>
<dbReference type="Proteomes" id="UP000887565">
    <property type="component" value="Unplaced"/>
</dbReference>